<dbReference type="EMBL" id="RJKM01000001">
    <property type="protein sequence ID" value="ROP35091.1"/>
    <property type="molecule type" value="Genomic_DNA"/>
</dbReference>
<comment type="caution">
    <text evidence="1">The sequence shown here is derived from an EMBL/GenBank/DDBJ whole genome shotgun (WGS) entry which is preliminary data.</text>
</comment>
<reference evidence="1 2" key="1">
    <citation type="submission" date="2018-11" db="EMBL/GenBank/DDBJ databases">
        <title>Sequencing the genomes of 1000 actinobacteria strains.</title>
        <authorList>
            <person name="Klenk H.-P."/>
        </authorList>
    </citation>
    <scope>NUCLEOTIDE SEQUENCE [LARGE SCALE GENOMIC DNA]</scope>
    <source>
        <strain evidence="1 2">DSM 44231</strain>
    </source>
</reference>
<name>A0A3N1GXN4_9PSEU</name>
<protein>
    <submittedName>
        <fullName evidence="1">Uncharacterized protein</fullName>
    </submittedName>
</protein>
<dbReference type="AlphaFoldDB" id="A0A3N1GXN4"/>
<dbReference type="Proteomes" id="UP000268727">
    <property type="component" value="Unassembled WGS sequence"/>
</dbReference>
<keyword evidence="2" id="KW-1185">Reference proteome</keyword>
<sequence length="30" mass="3008">MEAGEAPDVLPEDVAEVKVGRLPGSAAKAT</sequence>
<organism evidence="1 2">
    <name type="scientific">Saccharothrix texasensis</name>
    <dbReference type="NCBI Taxonomy" id="103734"/>
    <lineage>
        <taxon>Bacteria</taxon>
        <taxon>Bacillati</taxon>
        <taxon>Actinomycetota</taxon>
        <taxon>Actinomycetes</taxon>
        <taxon>Pseudonocardiales</taxon>
        <taxon>Pseudonocardiaceae</taxon>
        <taxon>Saccharothrix</taxon>
    </lineage>
</organism>
<evidence type="ECO:0000313" key="2">
    <source>
        <dbReference type="Proteomes" id="UP000268727"/>
    </source>
</evidence>
<evidence type="ECO:0000313" key="1">
    <source>
        <dbReference type="EMBL" id="ROP35091.1"/>
    </source>
</evidence>
<proteinExistence type="predicted"/>
<gene>
    <name evidence="1" type="ORF">EDD40_0307</name>
</gene>
<accession>A0A3N1GXN4</accession>